<dbReference type="EMBL" id="FTOP01000004">
    <property type="protein sequence ID" value="SIS77726.1"/>
    <property type="molecule type" value="Genomic_DNA"/>
</dbReference>
<protein>
    <submittedName>
        <fullName evidence="2">Uncharacterized protein</fullName>
    </submittedName>
</protein>
<feature type="region of interest" description="Disordered" evidence="1">
    <location>
        <begin position="20"/>
        <end position="39"/>
    </location>
</feature>
<name>A0A1N7LV67_9BACT</name>
<proteinExistence type="predicted"/>
<dbReference type="AlphaFoldDB" id="A0A1N7LV67"/>
<sequence>MQKKEDFDISLSKQNEFVHSNLRTQRTNKVSLKSKSDSR</sequence>
<accession>A0A1N7LV67</accession>
<gene>
    <name evidence="2" type="ORF">SAMN05421761_104147</name>
</gene>
<feature type="compositionally biased region" description="Polar residues" evidence="1">
    <location>
        <begin position="20"/>
        <end position="33"/>
    </location>
</feature>
<evidence type="ECO:0000313" key="2">
    <source>
        <dbReference type="EMBL" id="SIS77726.1"/>
    </source>
</evidence>
<evidence type="ECO:0000313" key="3">
    <source>
        <dbReference type="Proteomes" id="UP000186026"/>
    </source>
</evidence>
<keyword evidence="3" id="KW-1185">Reference proteome</keyword>
<dbReference type="Proteomes" id="UP000186026">
    <property type="component" value="Unassembled WGS sequence"/>
</dbReference>
<reference evidence="3" key="1">
    <citation type="submission" date="2017-01" db="EMBL/GenBank/DDBJ databases">
        <authorList>
            <person name="Varghese N."/>
            <person name="Submissions S."/>
        </authorList>
    </citation>
    <scope>NUCLEOTIDE SEQUENCE [LARGE SCALE GENOMIC DNA]</scope>
    <source>
        <strain evidence="3">DSM 46698</strain>
    </source>
</reference>
<dbReference type="STRING" id="529505.SAMN05421761_104147"/>
<evidence type="ECO:0000256" key="1">
    <source>
        <dbReference type="SAM" id="MobiDB-lite"/>
    </source>
</evidence>
<organism evidence="2 3">
    <name type="scientific">Belliella pelovolcani</name>
    <dbReference type="NCBI Taxonomy" id="529505"/>
    <lineage>
        <taxon>Bacteria</taxon>
        <taxon>Pseudomonadati</taxon>
        <taxon>Bacteroidota</taxon>
        <taxon>Cytophagia</taxon>
        <taxon>Cytophagales</taxon>
        <taxon>Cyclobacteriaceae</taxon>
        <taxon>Belliella</taxon>
    </lineage>
</organism>